<evidence type="ECO:0000313" key="3">
    <source>
        <dbReference type="Proteomes" id="UP001501183"/>
    </source>
</evidence>
<sequence>MSSDPRPVVFVHGLWMHTSSWQPWLDLFSARGYIPIAPGWPGDGDTVAATREHPEKLAGVGLAEIAQHYRRVVEALPGRPLVVGHSFGGLIVQKLLGDRLVAGAVAIAPAQFKGVFRVPSAQLQSVAPILSRPGLRKKTWSHTPDTYHRTFANAVSREESDAIFEAHTVPGPARPLFQAALANVAGGPAKVDTRTARGPLLLVAGGADRMVPEAIVRSEYNIQRRNTGATEFSVLPDRGHSLTVDERWREVADLALDFLDRHELGPEQG</sequence>
<dbReference type="Gene3D" id="3.40.50.1820">
    <property type="entry name" value="alpha/beta hydrolase"/>
    <property type="match status" value="1"/>
</dbReference>
<dbReference type="PANTHER" id="PTHR43194">
    <property type="entry name" value="HYDROLASE ALPHA/BETA FOLD FAMILY"/>
    <property type="match status" value="1"/>
</dbReference>
<evidence type="ECO:0000313" key="2">
    <source>
        <dbReference type="EMBL" id="GAA4479168.1"/>
    </source>
</evidence>
<protein>
    <submittedName>
        <fullName evidence="2">Alpha/beta fold hydrolase</fullName>
    </submittedName>
</protein>
<proteinExistence type="predicted"/>
<dbReference type="EMBL" id="BAABFB010000038">
    <property type="protein sequence ID" value="GAA4479168.1"/>
    <property type="molecule type" value="Genomic_DNA"/>
</dbReference>
<name>A0ABP8P3R3_9NOCA</name>
<dbReference type="SUPFAM" id="SSF53474">
    <property type="entry name" value="alpha/beta-Hydrolases"/>
    <property type="match status" value="1"/>
</dbReference>
<keyword evidence="2" id="KW-0378">Hydrolase</keyword>
<dbReference type="InterPro" id="IPR029058">
    <property type="entry name" value="AB_hydrolase_fold"/>
</dbReference>
<dbReference type="GO" id="GO:0016787">
    <property type="term" value="F:hydrolase activity"/>
    <property type="evidence" value="ECO:0007669"/>
    <property type="project" value="UniProtKB-KW"/>
</dbReference>
<reference evidence="3" key="1">
    <citation type="journal article" date="2019" name="Int. J. Syst. Evol. Microbiol.">
        <title>The Global Catalogue of Microorganisms (GCM) 10K type strain sequencing project: providing services to taxonomists for standard genome sequencing and annotation.</title>
        <authorList>
            <consortium name="The Broad Institute Genomics Platform"/>
            <consortium name="The Broad Institute Genome Sequencing Center for Infectious Disease"/>
            <person name="Wu L."/>
            <person name="Ma J."/>
        </authorList>
    </citation>
    <scope>NUCLEOTIDE SEQUENCE [LARGE SCALE GENOMIC DNA]</scope>
    <source>
        <strain evidence="3">JCM 32206</strain>
    </source>
</reference>
<dbReference type="InterPro" id="IPR000073">
    <property type="entry name" value="AB_hydrolase_1"/>
</dbReference>
<dbReference type="Proteomes" id="UP001501183">
    <property type="component" value="Unassembled WGS sequence"/>
</dbReference>
<accession>A0ABP8P3R3</accession>
<dbReference type="Pfam" id="PF12697">
    <property type="entry name" value="Abhydrolase_6"/>
    <property type="match status" value="1"/>
</dbReference>
<organism evidence="2 3">
    <name type="scientific">Rhodococcus olei</name>
    <dbReference type="NCBI Taxonomy" id="2161675"/>
    <lineage>
        <taxon>Bacteria</taxon>
        <taxon>Bacillati</taxon>
        <taxon>Actinomycetota</taxon>
        <taxon>Actinomycetes</taxon>
        <taxon>Mycobacteriales</taxon>
        <taxon>Nocardiaceae</taxon>
        <taxon>Rhodococcus</taxon>
    </lineage>
</organism>
<feature type="domain" description="AB hydrolase-1" evidence="1">
    <location>
        <begin position="8"/>
        <end position="253"/>
    </location>
</feature>
<gene>
    <name evidence="2" type="ORF">GCM10023094_23900</name>
</gene>
<evidence type="ECO:0000259" key="1">
    <source>
        <dbReference type="Pfam" id="PF12697"/>
    </source>
</evidence>
<dbReference type="InterPro" id="IPR050228">
    <property type="entry name" value="Carboxylesterase_BioH"/>
</dbReference>
<dbReference type="RefSeq" id="WP_345345035.1">
    <property type="nucleotide sequence ID" value="NZ_BAABFB010000038.1"/>
</dbReference>
<keyword evidence="3" id="KW-1185">Reference proteome</keyword>
<comment type="caution">
    <text evidence="2">The sequence shown here is derived from an EMBL/GenBank/DDBJ whole genome shotgun (WGS) entry which is preliminary data.</text>
</comment>
<dbReference type="PANTHER" id="PTHR43194:SF2">
    <property type="entry name" value="PEROXISOMAL MEMBRANE PROTEIN LPX1"/>
    <property type="match status" value="1"/>
</dbReference>